<protein>
    <submittedName>
        <fullName evidence="2">Uncharacterized protein</fullName>
    </submittedName>
</protein>
<name>A0A3R7CZB2_9STRA</name>
<sequence length="864" mass="97638">MEERDMQIKVLTDHNSELLRLLEIEEGQSAVLGKENAQMKAEAETLASKYTSLMTTAKMHEEMAGRAMRDGQLRAEEVRSVSSCRTNSIAAFGHQVRLLRIDADQLRTSNNELKMKAQVELESLHEQLRVRKEKQYQLLEKIQSLEEAKRQNDDTLHGMEEKIRQLVEQSQERDMQLQLESKAKRSQIDANKHLQADNDQLAADKTTLQNRLDKAEQERTRMEAENRDSADQLREMAEKVFQLLERLKLAELGKTKSLDALKQKEVEMLSLKKKNARLLKDVTQEGKSRVKIEMDKDVLLEQLHALKKHNSQLSIRCRDEVKGKLKEAEERAQLAEKLKTMSSRVTFLLNKMQVDEEAKLCTKEEMKKMHAQILSMQDKNAELTQKLATTGESNRVVTEALRTKQDDLDALTIKFDALQQKMVAQAMHDPVAVDVELNNNRGNNDGYADDKEAEASGRFFVECRASHGGLLVIKPKRSTHGCPEYLDKLGINAYLKWAQKQQNTKHRLVEKIALLCHQLMVTEEATLAVQQVLESKQDHLDHVGKKCQWLQEKLAVEEDAKRKTLIRYVHEVKSQVPADSDAKLSLKLPESSIGDEEVHAIAALLRNNSSIHDLQLHGNAITSTLVWSIQCEGARAIAAILGSATTGLKHIDLRKNFVGDDGIRVLTEALERNPRIRHVYVHAGGKIEALGANRTSSNQDGIVQVETVCVIDVRENQIKGADGANDMPDELMVRPTGDGGAASVGPLTSGTSASELSGCVDHTLPGNELFSKRPSALALANASVQEKKREWQRVQKQKKQMQIDREKLKQKELQWQGRAGGLELSAKAKKTALPPLDDAVRLQFWHQLTDNIYRHWNGRHRFHT</sequence>
<feature type="coiled-coil region" evidence="1">
    <location>
        <begin position="366"/>
        <end position="421"/>
    </location>
</feature>
<evidence type="ECO:0000256" key="1">
    <source>
        <dbReference type="SAM" id="Coils"/>
    </source>
</evidence>
<reference evidence="2 3" key="1">
    <citation type="submission" date="2018-08" db="EMBL/GenBank/DDBJ databases">
        <title>Aphanomyces genome sequencing and annotation.</title>
        <authorList>
            <person name="Minardi D."/>
            <person name="Oidtmann B."/>
            <person name="Van Der Giezen M."/>
            <person name="Studholme D.J."/>
        </authorList>
    </citation>
    <scope>NUCLEOTIDE SEQUENCE [LARGE SCALE GENOMIC DNA]</scope>
    <source>
        <strain evidence="2 3">NJM0002</strain>
    </source>
</reference>
<dbReference type="VEuPathDB" id="FungiDB:H310_09921"/>
<dbReference type="Gene3D" id="3.80.10.10">
    <property type="entry name" value="Ribonuclease Inhibitor"/>
    <property type="match status" value="1"/>
</dbReference>
<dbReference type="Proteomes" id="UP000285060">
    <property type="component" value="Unassembled WGS sequence"/>
</dbReference>
<feature type="coiled-coil region" evidence="1">
    <location>
        <begin position="191"/>
        <end position="281"/>
    </location>
</feature>
<evidence type="ECO:0000313" key="2">
    <source>
        <dbReference type="EMBL" id="RHY28810.1"/>
    </source>
</evidence>
<dbReference type="EMBL" id="QUSY01000523">
    <property type="protein sequence ID" value="RHY28810.1"/>
    <property type="molecule type" value="Genomic_DNA"/>
</dbReference>
<dbReference type="SMART" id="SM00368">
    <property type="entry name" value="LRR_RI"/>
    <property type="match status" value="2"/>
</dbReference>
<keyword evidence="1" id="KW-0175">Coiled coil</keyword>
<evidence type="ECO:0000313" key="3">
    <source>
        <dbReference type="Proteomes" id="UP000285060"/>
    </source>
</evidence>
<comment type="caution">
    <text evidence="2">The sequence shown here is derived from an EMBL/GenBank/DDBJ whole genome shotgun (WGS) entry which is preliminary data.</text>
</comment>
<keyword evidence="3" id="KW-1185">Reference proteome</keyword>
<dbReference type="AlphaFoldDB" id="A0A3R7CZB2"/>
<gene>
    <name evidence="2" type="ORF">DYB32_005685</name>
</gene>
<dbReference type="SUPFAM" id="SSF52047">
    <property type="entry name" value="RNI-like"/>
    <property type="match status" value="1"/>
</dbReference>
<proteinExistence type="predicted"/>
<organism evidence="2 3">
    <name type="scientific">Aphanomyces invadans</name>
    <dbReference type="NCBI Taxonomy" id="157072"/>
    <lineage>
        <taxon>Eukaryota</taxon>
        <taxon>Sar</taxon>
        <taxon>Stramenopiles</taxon>
        <taxon>Oomycota</taxon>
        <taxon>Saprolegniomycetes</taxon>
        <taxon>Saprolegniales</taxon>
        <taxon>Verrucalvaceae</taxon>
        <taxon>Aphanomyces</taxon>
    </lineage>
</organism>
<feature type="coiled-coil region" evidence="1">
    <location>
        <begin position="784"/>
        <end position="814"/>
    </location>
</feature>
<accession>A0A3R7CZB2</accession>
<dbReference type="InterPro" id="IPR032675">
    <property type="entry name" value="LRR_dom_sf"/>
</dbReference>